<evidence type="ECO:0000256" key="6">
    <source>
        <dbReference type="HAMAP-Rule" id="MF_03146"/>
    </source>
</evidence>
<dbReference type="GO" id="GO:0106388">
    <property type="term" value="F:rRNA small subunit aminocarboxypropyltransferase activity"/>
    <property type="evidence" value="ECO:0007669"/>
    <property type="project" value="UniProtKB-EC"/>
</dbReference>
<evidence type="ECO:0000256" key="5">
    <source>
        <dbReference type="ARBA" id="ARBA00022691"/>
    </source>
</evidence>
<evidence type="ECO:0000256" key="4">
    <source>
        <dbReference type="ARBA" id="ARBA00022679"/>
    </source>
</evidence>
<feature type="binding site" evidence="6">
    <location>
        <position position="219"/>
    </location>
    <ligand>
        <name>S-adenosyl-L-methionine</name>
        <dbReference type="ChEBI" id="CHEBI:59789"/>
    </ligand>
</feature>
<keyword evidence="5 6" id="KW-0949">S-adenosyl-L-methionine</keyword>
<dbReference type="InterPro" id="IPR007177">
    <property type="entry name" value="Tsr3_C"/>
</dbReference>
<dbReference type="HAMAP" id="MF_01116">
    <property type="entry name" value="TSR3"/>
    <property type="match status" value="1"/>
</dbReference>
<evidence type="ECO:0000259" key="8">
    <source>
        <dbReference type="Pfam" id="PF04034"/>
    </source>
</evidence>
<feature type="binding site" evidence="6">
    <location>
        <position position="204"/>
    </location>
    <ligand>
        <name>S-adenosyl-L-methionine</name>
        <dbReference type="ChEBI" id="CHEBI:59789"/>
    </ligand>
</feature>
<evidence type="ECO:0000313" key="11">
    <source>
        <dbReference type="Proteomes" id="UP000237144"/>
    </source>
</evidence>
<evidence type="ECO:0000259" key="9">
    <source>
        <dbReference type="Pfam" id="PF04068"/>
    </source>
</evidence>
<proteinExistence type="inferred from homology"/>
<dbReference type="GO" id="GO:0030490">
    <property type="term" value="P:maturation of SSU-rRNA"/>
    <property type="evidence" value="ECO:0007669"/>
    <property type="project" value="TreeGrafter"/>
</dbReference>
<comment type="subcellular location">
    <subcellularLocation>
        <location evidence="6">Cytoplasm</location>
    </subcellularLocation>
    <subcellularLocation>
        <location evidence="6">Nucleus</location>
    </subcellularLocation>
</comment>
<keyword evidence="4 6" id="KW-0808">Transferase</keyword>
<feature type="region of interest" description="Disordered" evidence="7">
    <location>
        <begin position="46"/>
        <end position="113"/>
    </location>
</feature>
<dbReference type="GO" id="GO:0005634">
    <property type="term" value="C:nucleus"/>
    <property type="evidence" value="ECO:0007669"/>
    <property type="project" value="UniProtKB-SubCell"/>
</dbReference>
<comment type="catalytic activity">
    <reaction evidence="6">
        <text>an N(1)-methylpseudouridine in rRNA + S-adenosyl-L-methionine = N(1)-methyl-N(3)-[(3S)-3-amino-3-carboxypropyl]pseudouridine in rRNA + S-methyl-5'-thioadenosine + H(+)</text>
        <dbReference type="Rhea" id="RHEA:63296"/>
        <dbReference type="Rhea" id="RHEA-COMP:11634"/>
        <dbReference type="Rhea" id="RHEA-COMP:16310"/>
        <dbReference type="ChEBI" id="CHEBI:15378"/>
        <dbReference type="ChEBI" id="CHEBI:17509"/>
        <dbReference type="ChEBI" id="CHEBI:59789"/>
        <dbReference type="ChEBI" id="CHEBI:74890"/>
        <dbReference type="ChEBI" id="CHEBI:146234"/>
        <dbReference type="EC" id="2.5.1.157"/>
    </reaction>
</comment>
<reference evidence="10 11" key="1">
    <citation type="journal article" date="2018" name="Front. Microbiol.">
        <title>Prospects for Fungal Bioremediation of Acidic Radioactive Waste Sites: Characterization and Genome Sequence of Rhodotorula taiwanensis MD1149.</title>
        <authorList>
            <person name="Tkavc R."/>
            <person name="Matrosova V.Y."/>
            <person name="Grichenko O.E."/>
            <person name="Gostincar C."/>
            <person name="Volpe R.P."/>
            <person name="Klimenkova P."/>
            <person name="Gaidamakova E.K."/>
            <person name="Zhou C.E."/>
            <person name="Stewart B.J."/>
            <person name="Lyman M.G."/>
            <person name="Malfatti S.A."/>
            <person name="Rubinfeld B."/>
            <person name="Courtot M."/>
            <person name="Singh J."/>
            <person name="Dalgard C.L."/>
            <person name="Hamilton T."/>
            <person name="Frey K.G."/>
            <person name="Gunde-Cimerman N."/>
            <person name="Dugan L."/>
            <person name="Daly M.J."/>
        </authorList>
    </citation>
    <scope>NUCLEOTIDE SEQUENCE [LARGE SCALE GENOMIC DNA]</scope>
    <source>
        <strain evidence="10 11">MD1149</strain>
    </source>
</reference>
<keyword evidence="1 6" id="KW-0963">Cytoplasm</keyword>
<evidence type="ECO:0000256" key="1">
    <source>
        <dbReference type="ARBA" id="ARBA00022490"/>
    </source>
</evidence>
<dbReference type="STRING" id="741276.A0A2S5BDM9"/>
<dbReference type="NCBIfam" id="NF002621">
    <property type="entry name" value="PRK02287.1"/>
    <property type="match status" value="1"/>
</dbReference>
<dbReference type="Pfam" id="PF04068">
    <property type="entry name" value="Fer4_RLI"/>
    <property type="match status" value="1"/>
</dbReference>
<comment type="caution">
    <text evidence="10">The sequence shown here is derived from an EMBL/GenBank/DDBJ whole genome shotgun (WGS) entry which is preliminary data.</text>
</comment>
<comment type="similarity">
    <text evidence="6">Belongs to the TDD superfamily. TSR3 family.</text>
</comment>
<dbReference type="AlphaFoldDB" id="A0A2S5BDM9"/>
<dbReference type="GO" id="GO:0005737">
    <property type="term" value="C:cytoplasm"/>
    <property type="evidence" value="ECO:0007669"/>
    <property type="project" value="UniProtKB-SubCell"/>
</dbReference>
<dbReference type="GO" id="GO:1904047">
    <property type="term" value="F:S-adenosyl-L-methionine binding"/>
    <property type="evidence" value="ECO:0007669"/>
    <property type="project" value="UniProtKB-UniRule"/>
</dbReference>
<dbReference type="EC" id="2.5.1.157" evidence="6"/>
<gene>
    <name evidence="6" type="primary">TSR3</name>
    <name evidence="10" type="ORF">BMF94_2159</name>
</gene>
<protein>
    <recommendedName>
        <fullName evidence="6">18S rRNA aminocarboxypropyltransferase</fullName>
        <ecNumber evidence="6">2.5.1.157</ecNumber>
    </recommendedName>
</protein>
<evidence type="ECO:0000256" key="3">
    <source>
        <dbReference type="ARBA" id="ARBA00022552"/>
    </source>
</evidence>
<evidence type="ECO:0000256" key="2">
    <source>
        <dbReference type="ARBA" id="ARBA00022517"/>
    </source>
</evidence>
<dbReference type="PANTHER" id="PTHR20426">
    <property type="entry name" value="RIBOSOME BIOGENESIS PROTEIN TSR3 HOMOLOG"/>
    <property type="match status" value="1"/>
</dbReference>
<keyword evidence="3 6" id="KW-0698">rRNA processing</keyword>
<feature type="binding site" evidence="6">
    <location>
        <position position="133"/>
    </location>
    <ligand>
        <name>S-adenosyl-L-methionine</name>
        <dbReference type="ChEBI" id="CHEBI:59789"/>
    </ligand>
</feature>
<dbReference type="Proteomes" id="UP000237144">
    <property type="component" value="Unassembled WGS sequence"/>
</dbReference>
<dbReference type="PANTHER" id="PTHR20426:SF0">
    <property type="entry name" value="18S RRNA AMINOCARBOXYPROPYLTRANSFERASE"/>
    <property type="match status" value="1"/>
</dbReference>
<feature type="region of interest" description="Disordered" evidence="7">
    <location>
        <begin position="286"/>
        <end position="346"/>
    </location>
</feature>
<dbReference type="InterPro" id="IPR022968">
    <property type="entry name" value="Tsr3-like"/>
</dbReference>
<dbReference type="OrthoDB" id="10262062at2759"/>
<feature type="domain" description="RNase L inhibitor RLI-like possible metal-binding" evidence="9">
    <location>
        <begin position="117"/>
        <end position="151"/>
    </location>
</feature>
<feature type="compositionally biased region" description="Acidic residues" evidence="7">
    <location>
        <begin position="323"/>
        <end position="343"/>
    </location>
</feature>
<keyword evidence="11" id="KW-1185">Reference proteome</keyword>
<name>A0A2S5BDM9_9BASI</name>
<dbReference type="GO" id="GO:0000455">
    <property type="term" value="P:enzyme-directed rRNA pseudouridine synthesis"/>
    <property type="evidence" value="ECO:0007669"/>
    <property type="project" value="UniProtKB-UniRule"/>
</dbReference>
<dbReference type="InterPro" id="IPR007209">
    <property type="entry name" value="RNaseL-inhib-like_metal-bd_dom"/>
</dbReference>
<keyword evidence="2 6" id="KW-0690">Ribosome biogenesis</keyword>
<comment type="catalytic activity">
    <reaction evidence="6">
        <text>N(1)-methylpseudouridine(1191) in yeast 18S rRNA + S-adenosyl-L-methionine = N(1)-methyl-N(3)-[(3S)-3-amino-3-carboxypropyl]pseudouridine(1191) in yeast 18S rRNA + S-methyl-5'-thioadenosine + H(+)</text>
        <dbReference type="Rhea" id="RHEA:63300"/>
        <dbReference type="Rhea" id="RHEA-COMP:13852"/>
        <dbReference type="Rhea" id="RHEA-COMP:16309"/>
        <dbReference type="ChEBI" id="CHEBI:15378"/>
        <dbReference type="ChEBI" id="CHEBI:17509"/>
        <dbReference type="ChEBI" id="CHEBI:59789"/>
        <dbReference type="ChEBI" id="CHEBI:74890"/>
        <dbReference type="ChEBI" id="CHEBI:146234"/>
    </reaction>
</comment>
<comment type="function">
    <text evidence="6">Aminocarboxypropyltransferase that catalyzes the aminocarboxypropyl transfer on pseudouridine at position 1191 (Psi1191) in 18S rRNA. It constitutes the last step in biosynthesis of the hypermodified N1-methyl-N3-(3-amino-3-carboxypropyl) pseudouridine (m1acp3-Psi) conserved in eukaryotic 18S rRNA.</text>
</comment>
<feature type="compositionally biased region" description="Acidic residues" evidence="7">
    <location>
        <begin position="102"/>
        <end position="112"/>
    </location>
</feature>
<feature type="binding site" evidence="6">
    <location>
        <position position="181"/>
    </location>
    <ligand>
        <name>S-adenosyl-L-methionine</name>
        <dbReference type="ChEBI" id="CHEBI:59789"/>
    </ligand>
</feature>
<keyword evidence="6" id="KW-0539">Nucleus</keyword>
<sequence length="358" mass="38864">MGEMNRRVKAAYVRSGCAGDVSAIVMNGAVGAVRTADKSVCDGIATGMAPPRGRGKGRPAGSLGRGGRTNTPRVQRDRSHYAGPGFSEIPASAVDQGKSGSSDEDGSEEDDELTNKVPVAMWDFDHCDPRKCSGKKLARHDLMQELRVGQRFQGIVMSPKGTQVVCPSDREIVEQAGVAVVECSWARLDEIPFNKIRSPHERILPYLVAANPVNYGKPYKLTCAEAIAAALYITGYDAHADLLMSKFSWGHSFMKVNGAIIERYKTCSTPESVLEMQNVMMQELEAEQAENKRARDELHDGGDMLISNPNHRGADWPSSGSEDASDDGEEADSAEDEEDDADYEVDKLGNRIAKAKLV</sequence>
<evidence type="ECO:0000256" key="7">
    <source>
        <dbReference type="SAM" id="MobiDB-lite"/>
    </source>
</evidence>
<dbReference type="EMBL" id="PJQD01000021">
    <property type="protein sequence ID" value="POY74886.1"/>
    <property type="molecule type" value="Genomic_DNA"/>
</dbReference>
<feature type="compositionally biased region" description="Basic and acidic residues" evidence="7">
    <location>
        <begin position="289"/>
        <end position="302"/>
    </location>
</feature>
<accession>A0A2S5BDM9</accession>
<dbReference type="Pfam" id="PF04034">
    <property type="entry name" value="Ribo_biogen_C"/>
    <property type="match status" value="1"/>
</dbReference>
<organism evidence="10 11">
    <name type="scientific">Rhodotorula taiwanensis</name>
    <dbReference type="NCBI Taxonomy" id="741276"/>
    <lineage>
        <taxon>Eukaryota</taxon>
        <taxon>Fungi</taxon>
        <taxon>Dikarya</taxon>
        <taxon>Basidiomycota</taxon>
        <taxon>Pucciniomycotina</taxon>
        <taxon>Microbotryomycetes</taxon>
        <taxon>Sporidiobolales</taxon>
        <taxon>Sporidiobolaceae</taxon>
        <taxon>Rhodotorula</taxon>
    </lineage>
</organism>
<feature type="domain" description="16S/18S rRNA aminocarboxypropyltransferase Tsr3 C-terminal" evidence="8">
    <location>
        <begin position="155"/>
        <end position="280"/>
    </location>
</feature>
<evidence type="ECO:0000313" key="10">
    <source>
        <dbReference type="EMBL" id="POY74886.1"/>
    </source>
</evidence>